<comment type="subunit">
    <text evidence="1">Homodimer.</text>
</comment>
<name>A0AAJ0AZI5_9PEZI</name>
<evidence type="ECO:0000256" key="2">
    <source>
        <dbReference type="SAM" id="MobiDB-lite"/>
    </source>
</evidence>
<evidence type="ECO:0000256" key="1">
    <source>
        <dbReference type="ARBA" id="ARBA00011738"/>
    </source>
</evidence>
<feature type="domain" description="Stress-response A/B barrel" evidence="3">
    <location>
        <begin position="73"/>
        <end position="171"/>
    </location>
</feature>
<protein>
    <recommendedName>
        <fullName evidence="3">Stress-response A/B barrel domain-containing protein</fullName>
    </recommendedName>
</protein>
<sequence length="193" mass="22185">MAISDSRQGTTQPVLKSIQPRKPSTNLQNTSNFPSSIFQLLEKIEFHSVKKFGKNIHTVPFSQPTQDVFTMTVVHIVLFKFRPDVSEEHRSTFVRELKTLKSLPCVKDQRLIVGGPSITDPIERSKGYQFALLSFHQDREALEAYQASPEHHRVTSTYLWPFKEDVTRFDFEVDQEDEYMCEFMARGLANGSA</sequence>
<dbReference type="PROSITE" id="PS51502">
    <property type="entry name" value="S_R_A_B_BARREL"/>
    <property type="match status" value="1"/>
</dbReference>
<evidence type="ECO:0000313" key="4">
    <source>
        <dbReference type="EMBL" id="KAK1700691.1"/>
    </source>
</evidence>
<evidence type="ECO:0000313" key="5">
    <source>
        <dbReference type="Proteomes" id="UP001224890"/>
    </source>
</evidence>
<organism evidence="4 5">
    <name type="scientific">Colletotrichum godetiae</name>
    <dbReference type="NCBI Taxonomy" id="1209918"/>
    <lineage>
        <taxon>Eukaryota</taxon>
        <taxon>Fungi</taxon>
        <taxon>Dikarya</taxon>
        <taxon>Ascomycota</taxon>
        <taxon>Pezizomycotina</taxon>
        <taxon>Sordariomycetes</taxon>
        <taxon>Hypocreomycetidae</taxon>
        <taxon>Glomerellales</taxon>
        <taxon>Glomerellaceae</taxon>
        <taxon>Colletotrichum</taxon>
        <taxon>Colletotrichum acutatum species complex</taxon>
    </lineage>
</organism>
<dbReference type="Pfam" id="PF07876">
    <property type="entry name" value="Dabb"/>
    <property type="match status" value="1"/>
</dbReference>
<dbReference type="Proteomes" id="UP001224890">
    <property type="component" value="Unassembled WGS sequence"/>
</dbReference>
<dbReference type="SUPFAM" id="SSF54909">
    <property type="entry name" value="Dimeric alpha+beta barrel"/>
    <property type="match status" value="1"/>
</dbReference>
<dbReference type="PANTHER" id="PTHR33178:SF17">
    <property type="entry name" value="STRESS-RESPONSE A_B BARREL DOMAIN-CONTAINING PROTEIN"/>
    <property type="match status" value="1"/>
</dbReference>
<keyword evidence="5" id="KW-1185">Reference proteome</keyword>
<accession>A0AAJ0AZI5</accession>
<dbReference type="PANTHER" id="PTHR33178">
    <property type="match status" value="1"/>
</dbReference>
<proteinExistence type="predicted"/>
<dbReference type="GeneID" id="85458066"/>
<feature type="compositionally biased region" description="Polar residues" evidence="2">
    <location>
        <begin position="1"/>
        <end position="14"/>
    </location>
</feature>
<dbReference type="SMART" id="SM00886">
    <property type="entry name" value="Dabb"/>
    <property type="match status" value="1"/>
</dbReference>
<reference evidence="4" key="1">
    <citation type="submission" date="2021-06" db="EMBL/GenBank/DDBJ databases">
        <title>Comparative genomics, transcriptomics and evolutionary studies reveal genomic signatures of adaptation to plant cell wall in hemibiotrophic fungi.</title>
        <authorList>
            <consortium name="DOE Joint Genome Institute"/>
            <person name="Baroncelli R."/>
            <person name="Diaz J.F."/>
            <person name="Benocci T."/>
            <person name="Peng M."/>
            <person name="Battaglia E."/>
            <person name="Haridas S."/>
            <person name="Andreopoulos W."/>
            <person name="Labutti K."/>
            <person name="Pangilinan J."/>
            <person name="Floch G.L."/>
            <person name="Makela M.R."/>
            <person name="Henrissat B."/>
            <person name="Grigoriev I.V."/>
            <person name="Crouch J.A."/>
            <person name="De Vries R.P."/>
            <person name="Sukno S.A."/>
            <person name="Thon M.R."/>
        </authorList>
    </citation>
    <scope>NUCLEOTIDE SEQUENCE</scope>
    <source>
        <strain evidence="4">CBS 193.32</strain>
    </source>
</reference>
<dbReference type="AlphaFoldDB" id="A0AAJ0AZI5"/>
<gene>
    <name evidence="4" type="ORF">BDP55DRAFT_643863</name>
</gene>
<dbReference type="InterPro" id="IPR013097">
    <property type="entry name" value="Dabb"/>
</dbReference>
<dbReference type="InterPro" id="IPR011008">
    <property type="entry name" value="Dimeric_a/b-barrel"/>
</dbReference>
<feature type="region of interest" description="Disordered" evidence="2">
    <location>
        <begin position="1"/>
        <end position="27"/>
    </location>
</feature>
<dbReference type="InterPro" id="IPR044662">
    <property type="entry name" value="HS1/DABB1-like"/>
</dbReference>
<evidence type="ECO:0000259" key="3">
    <source>
        <dbReference type="PROSITE" id="PS51502"/>
    </source>
</evidence>
<comment type="caution">
    <text evidence="4">The sequence shown here is derived from an EMBL/GenBank/DDBJ whole genome shotgun (WGS) entry which is preliminary data.</text>
</comment>
<dbReference type="RefSeq" id="XP_060436448.1">
    <property type="nucleotide sequence ID" value="XM_060573540.1"/>
</dbReference>
<dbReference type="Gene3D" id="3.30.70.100">
    <property type="match status" value="1"/>
</dbReference>
<dbReference type="EMBL" id="JAHMHR010000002">
    <property type="protein sequence ID" value="KAK1700691.1"/>
    <property type="molecule type" value="Genomic_DNA"/>
</dbReference>